<dbReference type="OrthoDB" id="979716at2"/>
<reference evidence="1 2" key="1">
    <citation type="submission" date="2018-12" db="EMBL/GenBank/DDBJ databases">
        <title>Flammeovirga pectinis sp. nov., isolated from the gut of the Korean scallop, Patinopecten yessoensis.</title>
        <authorList>
            <person name="Bae J.-W."/>
            <person name="Jeong Y.-S."/>
            <person name="Kang W."/>
        </authorList>
    </citation>
    <scope>NUCLEOTIDE SEQUENCE [LARGE SCALE GENOMIC DNA]</scope>
    <source>
        <strain evidence="1 2">L12M1</strain>
    </source>
</reference>
<evidence type="ECO:0000313" key="2">
    <source>
        <dbReference type="Proteomes" id="UP000267268"/>
    </source>
</evidence>
<keyword evidence="2" id="KW-1185">Reference proteome</keyword>
<dbReference type="KEGG" id="fll:EI427_18190"/>
<dbReference type="Gene3D" id="3.40.1260.10">
    <property type="entry name" value="DsrEFH-like"/>
    <property type="match status" value="1"/>
</dbReference>
<dbReference type="InterPro" id="IPR027396">
    <property type="entry name" value="DsrEFH-like"/>
</dbReference>
<evidence type="ECO:0008006" key="3">
    <source>
        <dbReference type="Google" id="ProtNLM"/>
    </source>
</evidence>
<dbReference type="SUPFAM" id="SSF75169">
    <property type="entry name" value="DsrEFH-like"/>
    <property type="match status" value="1"/>
</dbReference>
<name>A0A3Q9FTI0_9BACT</name>
<evidence type="ECO:0000313" key="1">
    <source>
        <dbReference type="EMBL" id="AZQ64089.1"/>
    </source>
</evidence>
<proteinExistence type="predicted"/>
<dbReference type="RefSeq" id="WP_126617438.1">
    <property type="nucleotide sequence ID" value="NZ_CP034562.1"/>
</dbReference>
<sequence length="137" mass="15433">MERHIVGVVLASIFITMTLAFGKYGEDSFVFHVESKEHLEEVLSTTDSLETNDKIKFHKAEVIVCGDALNNIMDDIDTMERIASIDPDRVQLSICQSSIDEHNINIADFPQEVNIISNGLVRFLELQESGYKGIDME</sequence>
<protein>
    <recommendedName>
        <fullName evidence="3">Sulfur reduction protein DsrE</fullName>
    </recommendedName>
</protein>
<accession>A0A3Q9FTI0</accession>
<organism evidence="1 2">
    <name type="scientific">Flammeovirga pectinis</name>
    <dbReference type="NCBI Taxonomy" id="2494373"/>
    <lineage>
        <taxon>Bacteria</taxon>
        <taxon>Pseudomonadati</taxon>
        <taxon>Bacteroidota</taxon>
        <taxon>Cytophagia</taxon>
        <taxon>Cytophagales</taxon>
        <taxon>Flammeovirgaceae</taxon>
        <taxon>Flammeovirga</taxon>
    </lineage>
</organism>
<dbReference type="AlphaFoldDB" id="A0A3Q9FTI0"/>
<dbReference type="EMBL" id="CP034562">
    <property type="protein sequence ID" value="AZQ64089.1"/>
    <property type="molecule type" value="Genomic_DNA"/>
</dbReference>
<gene>
    <name evidence="1" type="ORF">EI427_18190</name>
</gene>
<dbReference type="Proteomes" id="UP000267268">
    <property type="component" value="Chromosome 1"/>
</dbReference>